<feature type="chain" id="PRO_5046107574" evidence="1">
    <location>
        <begin position="23"/>
        <end position="114"/>
    </location>
</feature>
<proteinExistence type="predicted"/>
<accession>A0ABR6NHA2</accession>
<sequence length="114" mass="11810">MKKSLAMLASGALATGAVPAQASTADPGFLSVFHGMAGGQVIFFSTGTRSAMPACATTGANRWAIDGSTAAGQVRMSILLTAWAQRKRVIIVGTGNCSVWGDTETVDFFYTESE</sequence>
<feature type="signal peptide" evidence="1">
    <location>
        <begin position="1"/>
        <end position="22"/>
    </location>
</feature>
<reference evidence="2 3" key="1">
    <citation type="submission" date="2020-08" db="EMBL/GenBank/DDBJ databases">
        <title>Exploring microbial biodiversity for novel pathways involved in the catabolism of aromatic compounds derived from lignin.</title>
        <authorList>
            <person name="Elkins J."/>
        </authorList>
    </citation>
    <scope>NUCLEOTIDE SEQUENCE [LARGE SCALE GENOMIC DNA]</scope>
    <source>
        <strain evidence="2 3">B1D3A</strain>
    </source>
</reference>
<gene>
    <name evidence="2" type="ORF">HNP60_002641</name>
</gene>
<evidence type="ECO:0000313" key="2">
    <source>
        <dbReference type="EMBL" id="MBB5986667.1"/>
    </source>
</evidence>
<keyword evidence="3" id="KW-1185">Reference proteome</keyword>
<organism evidence="2 3">
    <name type="scientific">Sphingobium lignivorans</name>
    <dbReference type="NCBI Taxonomy" id="2735886"/>
    <lineage>
        <taxon>Bacteria</taxon>
        <taxon>Pseudomonadati</taxon>
        <taxon>Pseudomonadota</taxon>
        <taxon>Alphaproteobacteria</taxon>
        <taxon>Sphingomonadales</taxon>
        <taxon>Sphingomonadaceae</taxon>
        <taxon>Sphingobium</taxon>
    </lineage>
</organism>
<dbReference type="Proteomes" id="UP001138540">
    <property type="component" value="Unassembled WGS sequence"/>
</dbReference>
<protein>
    <submittedName>
        <fullName evidence="2">Uncharacterized protein</fullName>
    </submittedName>
</protein>
<dbReference type="EMBL" id="JACHKA010000001">
    <property type="protein sequence ID" value="MBB5986667.1"/>
    <property type="molecule type" value="Genomic_DNA"/>
</dbReference>
<dbReference type="RefSeq" id="WP_184154430.1">
    <property type="nucleotide sequence ID" value="NZ_JACHKA010000001.1"/>
</dbReference>
<name>A0ABR6NHA2_9SPHN</name>
<keyword evidence="1" id="KW-0732">Signal</keyword>
<evidence type="ECO:0000256" key="1">
    <source>
        <dbReference type="SAM" id="SignalP"/>
    </source>
</evidence>
<comment type="caution">
    <text evidence="2">The sequence shown here is derived from an EMBL/GenBank/DDBJ whole genome shotgun (WGS) entry which is preliminary data.</text>
</comment>
<evidence type="ECO:0000313" key="3">
    <source>
        <dbReference type="Proteomes" id="UP001138540"/>
    </source>
</evidence>